<evidence type="ECO:0000256" key="1">
    <source>
        <dbReference type="SAM" id="MobiDB-lite"/>
    </source>
</evidence>
<name>A0AAD9N3S7_RIDPI</name>
<feature type="region of interest" description="Disordered" evidence="1">
    <location>
        <begin position="1"/>
        <end position="39"/>
    </location>
</feature>
<dbReference type="Proteomes" id="UP001209878">
    <property type="component" value="Unassembled WGS sequence"/>
</dbReference>
<dbReference type="EMBL" id="JAODUO010002240">
    <property type="protein sequence ID" value="KAK2153956.1"/>
    <property type="molecule type" value="Genomic_DNA"/>
</dbReference>
<dbReference type="AlphaFoldDB" id="A0AAD9N3S7"/>
<comment type="caution">
    <text evidence="2">The sequence shown here is derived from an EMBL/GenBank/DDBJ whole genome shotgun (WGS) entry which is preliminary data.</text>
</comment>
<evidence type="ECO:0000313" key="2">
    <source>
        <dbReference type="EMBL" id="KAK2153956.1"/>
    </source>
</evidence>
<dbReference type="PANTHER" id="PTHR37445:SF3">
    <property type="entry name" value="ZINC FINGER PHD-TYPE DOMAIN-CONTAINING PROTEIN"/>
    <property type="match status" value="1"/>
</dbReference>
<evidence type="ECO:0000313" key="3">
    <source>
        <dbReference type="Proteomes" id="UP001209878"/>
    </source>
</evidence>
<feature type="region of interest" description="Disordered" evidence="1">
    <location>
        <begin position="74"/>
        <end position="103"/>
    </location>
</feature>
<sequence length="137" mass="16295">MKQLTEHTTDGQYQPESLQVRRLGSKHKNETETDEARSRPLLVTFPDEDKKASVMKNLYKLKTKGEPFREMIIKHDMSREDREKERLLQKEAREKTQQEQTSNFVYIVRGRPGERQIIKVKKRSEMTNPNQTHVLEK</sequence>
<dbReference type="PANTHER" id="PTHR37445">
    <property type="entry name" value="PROTEIN CBG24663"/>
    <property type="match status" value="1"/>
</dbReference>
<keyword evidence="3" id="KW-1185">Reference proteome</keyword>
<feature type="compositionally biased region" description="Basic and acidic residues" evidence="1">
    <location>
        <begin position="74"/>
        <end position="97"/>
    </location>
</feature>
<feature type="compositionally biased region" description="Basic and acidic residues" evidence="1">
    <location>
        <begin position="27"/>
        <end position="38"/>
    </location>
</feature>
<reference evidence="2" key="1">
    <citation type="journal article" date="2023" name="Mol. Biol. Evol.">
        <title>Third-Generation Sequencing Reveals the Adaptive Role of the Epigenome in Three Deep-Sea Polychaetes.</title>
        <authorList>
            <person name="Perez M."/>
            <person name="Aroh O."/>
            <person name="Sun Y."/>
            <person name="Lan Y."/>
            <person name="Juniper S.K."/>
            <person name="Young C.R."/>
            <person name="Angers B."/>
            <person name="Qian P.Y."/>
        </authorList>
    </citation>
    <scope>NUCLEOTIDE SEQUENCE</scope>
    <source>
        <strain evidence="2">R07B-5</strain>
    </source>
</reference>
<gene>
    <name evidence="2" type="ORF">NP493_2243g00002</name>
</gene>
<accession>A0AAD9N3S7</accession>
<proteinExistence type="predicted"/>
<protein>
    <submittedName>
        <fullName evidence="2">Uncharacterized protein</fullName>
    </submittedName>
</protein>
<organism evidence="2 3">
    <name type="scientific">Ridgeia piscesae</name>
    <name type="common">Tubeworm</name>
    <dbReference type="NCBI Taxonomy" id="27915"/>
    <lineage>
        <taxon>Eukaryota</taxon>
        <taxon>Metazoa</taxon>
        <taxon>Spiralia</taxon>
        <taxon>Lophotrochozoa</taxon>
        <taxon>Annelida</taxon>
        <taxon>Polychaeta</taxon>
        <taxon>Sedentaria</taxon>
        <taxon>Canalipalpata</taxon>
        <taxon>Sabellida</taxon>
        <taxon>Siboglinidae</taxon>
        <taxon>Ridgeia</taxon>
    </lineage>
</organism>